<keyword evidence="2" id="KW-1133">Transmembrane helix</keyword>
<sequence length="253" mass="26993">MAEEEKAVNSLVRPGFIVSALLLVALIVGLAFLLFTRENAREAGADKPVEVSSTRQESGGQAQSGLVEDAGLPESDSVCGLVAHDQVVPSQALPSVPIDVGDRIQVPHVDGYGPGVTEGVSHCFAHTPSGAILASANFVTWFSSKERLDEVVPTLMATGPNRDRLESQIKSQWQGETGSPVMIHGFKYEDRGPDNAMVVLAVSPVASPDKMMGFPVVLMWQGGDWKVEAPSTDSWGERIIDSLPLEGFVEWGA</sequence>
<evidence type="ECO:0000256" key="1">
    <source>
        <dbReference type="SAM" id="MobiDB-lite"/>
    </source>
</evidence>
<dbReference type="PATRIC" id="fig|883077.3.peg.268"/>
<dbReference type="HOGENOM" id="CLU_079857_1_0_11"/>
<evidence type="ECO:0000259" key="3">
    <source>
        <dbReference type="Pfam" id="PF26526"/>
    </source>
</evidence>
<gene>
    <name evidence="4" type="ORF">HMPREF9241_00282</name>
</gene>
<dbReference type="EMBL" id="AGWQ01000003">
    <property type="protein sequence ID" value="EJZ87654.1"/>
    <property type="molecule type" value="Genomic_DNA"/>
</dbReference>
<name>K0Z681_9ACTO</name>
<organism evidence="4 5">
    <name type="scientific">Schaalia turicensis ACS-279-V-Col4</name>
    <dbReference type="NCBI Taxonomy" id="883077"/>
    <lineage>
        <taxon>Bacteria</taxon>
        <taxon>Bacillati</taxon>
        <taxon>Actinomycetota</taxon>
        <taxon>Actinomycetes</taxon>
        <taxon>Actinomycetales</taxon>
        <taxon>Actinomycetaceae</taxon>
        <taxon>Schaalia</taxon>
    </lineage>
</organism>
<reference evidence="4 5" key="1">
    <citation type="submission" date="2012-07" db="EMBL/GenBank/DDBJ databases">
        <title>The Genome Sequence of Actinomyces turicensis ACS-279-V-COL4.</title>
        <authorList>
            <consortium name="The Broad Institute Genome Sequencing Platform"/>
            <person name="Earl A."/>
            <person name="Ward D."/>
            <person name="Feldgarden M."/>
            <person name="Gevers D."/>
            <person name="Saerens B."/>
            <person name="Vaneechoutte M."/>
            <person name="Walker B."/>
            <person name="Young S.K."/>
            <person name="Zeng Q."/>
            <person name="Gargeya S."/>
            <person name="Fitzgerald M."/>
            <person name="Haas B."/>
            <person name="Abouelleil A."/>
            <person name="Alvarado L."/>
            <person name="Arachchi H.M."/>
            <person name="Berlin A."/>
            <person name="Chapman S.B."/>
            <person name="Goldberg J."/>
            <person name="Griggs A."/>
            <person name="Gujja S."/>
            <person name="Hansen M."/>
            <person name="Howarth C."/>
            <person name="Imamovic A."/>
            <person name="Larimer J."/>
            <person name="McCowen C."/>
            <person name="Montmayeur A."/>
            <person name="Murphy C."/>
            <person name="Neiman D."/>
            <person name="Pearson M."/>
            <person name="Priest M."/>
            <person name="Roberts A."/>
            <person name="Saif S."/>
            <person name="Shea T."/>
            <person name="Sisk P."/>
            <person name="Sykes S."/>
            <person name="Wortman J."/>
            <person name="Nusbaum C."/>
            <person name="Birren B."/>
        </authorList>
    </citation>
    <scope>NUCLEOTIDE SEQUENCE [LARGE SCALE GENOMIC DNA]</scope>
    <source>
        <strain evidence="4 5">ACS-279-V-Col4</strain>
    </source>
</reference>
<feature type="compositionally biased region" description="Polar residues" evidence="1">
    <location>
        <begin position="51"/>
        <end position="64"/>
    </location>
</feature>
<feature type="transmembrane region" description="Helical" evidence="2">
    <location>
        <begin position="16"/>
        <end position="35"/>
    </location>
</feature>
<dbReference type="STRING" id="883077.HMPREF9241_00282"/>
<dbReference type="eggNOG" id="ENOG5032XT9">
    <property type="taxonomic scope" value="Bacteria"/>
</dbReference>
<accession>K0Z681</accession>
<evidence type="ECO:0000313" key="4">
    <source>
        <dbReference type="EMBL" id="EJZ87654.1"/>
    </source>
</evidence>
<evidence type="ECO:0000256" key="2">
    <source>
        <dbReference type="SAM" id="Phobius"/>
    </source>
</evidence>
<keyword evidence="2" id="KW-0812">Transmembrane</keyword>
<keyword evidence="5" id="KW-1185">Reference proteome</keyword>
<feature type="domain" description="DUF8175" evidence="3">
    <location>
        <begin position="73"/>
        <end position="248"/>
    </location>
</feature>
<dbReference type="Proteomes" id="UP000003994">
    <property type="component" value="Unassembled WGS sequence"/>
</dbReference>
<feature type="region of interest" description="Disordered" evidence="1">
    <location>
        <begin position="44"/>
        <end position="67"/>
    </location>
</feature>
<dbReference type="Pfam" id="PF26526">
    <property type="entry name" value="DUF8175"/>
    <property type="match status" value="1"/>
</dbReference>
<comment type="caution">
    <text evidence="4">The sequence shown here is derived from an EMBL/GenBank/DDBJ whole genome shotgun (WGS) entry which is preliminary data.</text>
</comment>
<evidence type="ECO:0000313" key="5">
    <source>
        <dbReference type="Proteomes" id="UP000003994"/>
    </source>
</evidence>
<protein>
    <recommendedName>
        <fullName evidence="3">DUF8175 domain-containing protein</fullName>
    </recommendedName>
</protein>
<proteinExistence type="predicted"/>
<keyword evidence="2" id="KW-0472">Membrane</keyword>
<dbReference type="AlphaFoldDB" id="K0Z681"/>
<dbReference type="RefSeq" id="WP_006680488.1">
    <property type="nucleotide sequence ID" value="NZ_JH815208.1"/>
</dbReference>
<dbReference type="InterPro" id="IPR058488">
    <property type="entry name" value="DUF8175"/>
</dbReference>